<proteinExistence type="predicted"/>
<organism evidence="1 2">
    <name type="scientific">Romanomermis culicivorax</name>
    <name type="common">Nematode worm</name>
    <dbReference type="NCBI Taxonomy" id="13658"/>
    <lineage>
        <taxon>Eukaryota</taxon>
        <taxon>Metazoa</taxon>
        <taxon>Ecdysozoa</taxon>
        <taxon>Nematoda</taxon>
        <taxon>Enoplea</taxon>
        <taxon>Dorylaimia</taxon>
        <taxon>Mermithida</taxon>
        <taxon>Mermithoidea</taxon>
        <taxon>Mermithidae</taxon>
        <taxon>Romanomermis</taxon>
    </lineage>
</organism>
<keyword evidence="1" id="KW-1185">Reference proteome</keyword>
<reference evidence="2" key="1">
    <citation type="submission" date="2022-11" db="UniProtKB">
        <authorList>
            <consortium name="WormBaseParasite"/>
        </authorList>
    </citation>
    <scope>IDENTIFICATION</scope>
</reference>
<name>A0A915KML7_ROMCU</name>
<accession>A0A915KML7</accession>
<dbReference type="AlphaFoldDB" id="A0A915KML7"/>
<evidence type="ECO:0000313" key="1">
    <source>
        <dbReference type="Proteomes" id="UP000887565"/>
    </source>
</evidence>
<dbReference type="WBParaSite" id="nRc.2.0.1.t39689-RA">
    <property type="protein sequence ID" value="nRc.2.0.1.t39689-RA"/>
    <property type="gene ID" value="nRc.2.0.1.g39689"/>
</dbReference>
<protein>
    <submittedName>
        <fullName evidence="2">Uncharacterized protein</fullName>
    </submittedName>
</protein>
<evidence type="ECO:0000313" key="2">
    <source>
        <dbReference type="WBParaSite" id="nRc.2.0.1.t39689-RA"/>
    </source>
</evidence>
<sequence>FFVFQSAAVRIFICKQPFSKAVKRSHILFASKRFAGFCVVDVQATVDHSLYYRSHSARTPVLFAVTPHLVKICVKHFTFNQMDVTAGTAITEQGAGD</sequence>
<dbReference type="Proteomes" id="UP000887565">
    <property type="component" value="Unplaced"/>
</dbReference>